<evidence type="ECO:0008006" key="3">
    <source>
        <dbReference type="Google" id="ProtNLM"/>
    </source>
</evidence>
<comment type="caution">
    <text evidence="1">The sequence shown here is derived from an EMBL/GenBank/DDBJ whole genome shotgun (WGS) entry which is preliminary data.</text>
</comment>
<organism evidence="1 2">
    <name type="scientific">Fictibacillus norfolkensis</name>
    <dbReference type="NCBI Taxonomy" id="2762233"/>
    <lineage>
        <taxon>Bacteria</taxon>
        <taxon>Bacillati</taxon>
        <taxon>Bacillota</taxon>
        <taxon>Bacilli</taxon>
        <taxon>Bacillales</taxon>
        <taxon>Fictibacillaceae</taxon>
        <taxon>Fictibacillus</taxon>
    </lineage>
</organism>
<reference evidence="1 2" key="1">
    <citation type="submission" date="2020-08" db="EMBL/GenBank/DDBJ databases">
        <title>A Genomic Blueprint of the Chicken Gut Microbiome.</title>
        <authorList>
            <person name="Gilroy R."/>
            <person name="Ravi A."/>
            <person name="Getino M."/>
            <person name="Pursley I."/>
            <person name="Horton D.L."/>
            <person name="Alikhan N.-F."/>
            <person name="Baker D."/>
            <person name="Gharbi K."/>
            <person name="Hall N."/>
            <person name="Watson M."/>
            <person name="Adriaenssens E.M."/>
            <person name="Foster-Nyarko E."/>
            <person name="Jarju S."/>
            <person name="Secka A."/>
            <person name="Antonio M."/>
            <person name="Oren A."/>
            <person name="Chaudhuri R."/>
            <person name="La Ragione R.M."/>
            <person name="Hildebrand F."/>
            <person name="Pallen M.J."/>
        </authorList>
    </citation>
    <scope>NUCLEOTIDE SEQUENCE [LARGE SCALE GENOMIC DNA]</scope>
    <source>
        <strain evidence="1 2">Sa2CUA10</strain>
    </source>
</reference>
<proteinExistence type="predicted"/>
<dbReference type="InterPro" id="IPR011256">
    <property type="entry name" value="Reg_factor_effector_dom_sf"/>
</dbReference>
<accession>A0ABR8SIT2</accession>
<name>A0ABR8SIT2_9BACL</name>
<keyword evidence="2" id="KW-1185">Reference proteome</keyword>
<protein>
    <recommendedName>
        <fullName evidence="3">GyrI-like small molecule binding domain-containing protein</fullName>
    </recommendedName>
</protein>
<dbReference type="EMBL" id="JACSQM010000002">
    <property type="protein sequence ID" value="MBD7963396.1"/>
    <property type="molecule type" value="Genomic_DNA"/>
</dbReference>
<evidence type="ECO:0000313" key="2">
    <source>
        <dbReference type="Proteomes" id="UP000603641"/>
    </source>
</evidence>
<evidence type="ECO:0000313" key="1">
    <source>
        <dbReference type="EMBL" id="MBD7963396.1"/>
    </source>
</evidence>
<gene>
    <name evidence="1" type="ORF">H9648_04940</name>
</gene>
<dbReference type="Gene3D" id="3.20.80.10">
    <property type="entry name" value="Regulatory factor, effector binding domain"/>
    <property type="match status" value="1"/>
</dbReference>
<sequence>MMTTKLMTHDHRNIHSEIYKMKRGPVEVRVIPAMKYVTQEMNTAYHMDWPGRPEPVDEQWVVWKVVNQLKHLTKNKLSYKFTLMPHEILWHEKNDSRSLTTQMMQVPDCITEEIFEEACFNVEKRLRKKLPSMQLVSHESNTCVQKLHSGHYQNSIETLREIMNFADQESLSLKTSYKEIYLTPAMKCHRPETWQTVVSVETRNSGVRDE</sequence>
<dbReference type="RefSeq" id="WP_191752801.1">
    <property type="nucleotide sequence ID" value="NZ_JACSQM010000002.1"/>
</dbReference>
<dbReference type="Proteomes" id="UP000603641">
    <property type="component" value="Unassembled WGS sequence"/>
</dbReference>